<keyword evidence="2" id="KW-1133">Transmembrane helix</keyword>
<evidence type="ECO:0000256" key="2">
    <source>
        <dbReference type="SAM" id="Phobius"/>
    </source>
</evidence>
<keyword evidence="4" id="KW-1185">Reference proteome</keyword>
<dbReference type="RefSeq" id="WP_046979141.1">
    <property type="nucleotide sequence ID" value="NZ_JBHRWS010000001.1"/>
</dbReference>
<dbReference type="AlphaFoldDB" id="A0A2S7F391"/>
<evidence type="ECO:0000313" key="3">
    <source>
        <dbReference type="EMBL" id="PPU99807.1"/>
    </source>
</evidence>
<reference evidence="4" key="1">
    <citation type="submission" date="2016-08" db="EMBL/GenBank/DDBJ databases">
        <authorList>
            <person name="Merda D."/>
            <person name="Briand M."/>
            <person name="Taghouti G."/>
            <person name="Carrere S."/>
            <person name="Gouzy J."/>
            <person name="Portier P."/>
            <person name="Jacques M.-A."/>
            <person name="Fischer-Le Saux M."/>
        </authorList>
    </citation>
    <scope>NUCLEOTIDE SEQUENCE [LARGE SCALE GENOMIC DNA]</scope>
    <source>
        <strain evidence="4">CFBP1156</strain>
    </source>
</reference>
<dbReference type="EMBL" id="MDEG01000001">
    <property type="protein sequence ID" value="PPU99807.1"/>
    <property type="molecule type" value="Genomic_DNA"/>
</dbReference>
<feature type="transmembrane region" description="Helical" evidence="2">
    <location>
        <begin position="66"/>
        <end position="87"/>
    </location>
</feature>
<evidence type="ECO:0000256" key="1">
    <source>
        <dbReference type="SAM" id="MobiDB-lite"/>
    </source>
</evidence>
<name>A0A2S7F391_9XANT</name>
<keyword evidence="2" id="KW-0812">Transmembrane</keyword>
<sequence length="92" mass="9411">MSTAGMTTTHGADGANTEASGSGAQAPAEALRAHGAPIARSNVFRSPLSAGSADSDLRRRARRTQLATRVAAIGTVAALATVALLAWRRARR</sequence>
<accession>A0A2S7F391</accession>
<feature type="compositionally biased region" description="Polar residues" evidence="1">
    <location>
        <begin position="1"/>
        <end position="10"/>
    </location>
</feature>
<gene>
    <name evidence="3" type="ORF">XhyaCFBP1156_01180</name>
</gene>
<dbReference type="Proteomes" id="UP000238261">
    <property type="component" value="Unassembled WGS sequence"/>
</dbReference>
<feature type="region of interest" description="Disordered" evidence="1">
    <location>
        <begin position="42"/>
        <end position="61"/>
    </location>
</feature>
<feature type="region of interest" description="Disordered" evidence="1">
    <location>
        <begin position="1"/>
        <end position="34"/>
    </location>
</feature>
<keyword evidence="2" id="KW-0472">Membrane</keyword>
<proteinExistence type="predicted"/>
<comment type="caution">
    <text evidence="3">The sequence shown here is derived from an EMBL/GenBank/DDBJ whole genome shotgun (WGS) entry which is preliminary data.</text>
</comment>
<evidence type="ECO:0000313" key="4">
    <source>
        <dbReference type="Proteomes" id="UP000238261"/>
    </source>
</evidence>
<protein>
    <submittedName>
        <fullName evidence="3">Uncharacterized protein</fullName>
    </submittedName>
</protein>
<organism evidence="3 4">
    <name type="scientific">Xanthomonas hyacinthi</name>
    <dbReference type="NCBI Taxonomy" id="56455"/>
    <lineage>
        <taxon>Bacteria</taxon>
        <taxon>Pseudomonadati</taxon>
        <taxon>Pseudomonadota</taxon>
        <taxon>Gammaproteobacteria</taxon>
        <taxon>Lysobacterales</taxon>
        <taxon>Lysobacteraceae</taxon>
        <taxon>Xanthomonas</taxon>
    </lineage>
</organism>